<dbReference type="PANTHER" id="PTHR47791">
    <property type="entry name" value="MEIOTICALLY UP-REGULATED GENE 191 PROTEIN"/>
    <property type="match status" value="1"/>
</dbReference>
<dbReference type="SUPFAM" id="SSF48208">
    <property type="entry name" value="Six-hairpin glycosidases"/>
    <property type="match status" value="1"/>
</dbReference>
<reference evidence="1" key="1">
    <citation type="submission" date="2023-06" db="EMBL/GenBank/DDBJ databases">
        <title>Genome-scale phylogeny and comparative genomics of the fungal order Sordariales.</title>
        <authorList>
            <consortium name="Lawrence Berkeley National Laboratory"/>
            <person name="Hensen N."/>
            <person name="Bonometti L."/>
            <person name="Westerberg I."/>
            <person name="Brannstrom I.O."/>
            <person name="Guillou S."/>
            <person name="Cros-Aarteil S."/>
            <person name="Calhoun S."/>
            <person name="Haridas S."/>
            <person name="Kuo A."/>
            <person name="Mondo S."/>
            <person name="Pangilinan J."/>
            <person name="Riley R."/>
            <person name="Labutti K."/>
            <person name="Andreopoulos B."/>
            <person name="Lipzen A."/>
            <person name="Chen C."/>
            <person name="Yanf M."/>
            <person name="Daum C."/>
            <person name="Ng V."/>
            <person name="Clum A."/>
            <person name="Steindorff A."/>
            <person name="Ohm R."/>
            <person name="Martin F."/>
            <person name="Silar P."/>
            <person name="Natvig D."/>
            <person name="Lalanne C."/>
            <person name="Gautier V."/>
            <person name="Ament-Velasquez S.L."/>
            <person name="Kruys A."/>
            <person name="Hutchinson M.I."/>
            <person name="Powell A.J."/>
            <person name="Barry K."/>
            <person name="Miller A.N."/>
            <person name="Grigoriev I.V."/>
            <person name="Debuchy R."/>
            <person name="Gladieux P."/>
            <person name="Thoren M.H."/>
            <person name="Johannesson H."/>
        </authorList>
    </citation>
    <scope>NUCLEOTIDE SEQUENCE</scope>
    <source>
        <strain evidence="1">CBS 606.72</strain>
    </source>
</reference>
<dbReference type="EMBL" id="JAULSU010000003">
    <property type="protein sequence ID" value="KAK0623534.1"/>
    <property type="molecule type" value="Genomic_DNA"/>
</dbReference>
<name>A0AA39WXN0_9PEZI</name>
<organism evidence="1 2">
    <name type="scientific">Immersiella caudata</name>
    <dbReference type="NCBI Taxonomy" id="314043"/>
    <lineage>
        <taxon>Eukaryota</taxon>
        <taxon>Fungi</taxon>
        <taxon>Dikarya</taxon>
        <taxon>Ascomycota</taxon>
        <taxon>Pezizomycotina</taxon>
        <taxon>Sordariomycetes</taxon>
        <taxon>Sordariomycetidae</taxon>
        <taxon>Sordariales</taxon>
        <taxon>Lasiosphaeriaceae</taxon>
        <taxon>Immersiella</taxon>
    </lineage>
</organism>
<evidence type="ECO:0000313" key="2">
    <source>
        <dbReference type="Proteomes" id="UP001175000"/>
    </source>
</evidence>
<dbReference type="InterPro" id="IPR008928">
    <property type="entry name" value="6-hairpin_glycosidase_sf"/>
</dbReference>
<dbReference type="Gene3D" id="1.50.10.20">
    <property type="match status" value="2"/>
</dbReference>
<evidence type="ECO:0000313" key="1">
    <source>
        <dbReference type="EMBL" id="KAK0623534.1"/>
    </source>
</evidence>
<keyword evidence="2" id="KW-1185">Reference proteome</keyword>
<dbReference type="PANTHER" id="PTHR47791:SF3">
    <property type="entry name" value="MEIOTICALLY UP-REGULATED GENE 191 PROTEIN"/>
    <property type="match status" value="1"/>
</dbReference>
<dbReference type="AlphaFoldDB" id="A0AA39WXN0"/>
<protein>
    <submittedName>
        <fullName evidence="1">Glycosyl hydrolase family 76-domain-containing protein</fullName>
    </submittedName>
</protein>
<gene>
    <name evidence="1" type="ORF">B0T14DRAFT_544994</name>
</gene>
<dbReference type="GO" id="GO:0005975">
    <property type="term" value="P:carbohydrate metabolic process"/>
    <property type="evidence" value="ECO:0007669"/>
    <property type="project" value="InterPro"/>
</dbReference>
<proteinExistence type="predicted"/>
<accession>A0AA39WXN0</accession>
<dbReference type="Pfam" id="PF03663">
    <property type="entry name" value="Glyco_hydro_76"/>
    <property type="match status" value="1"/>
</dbReference>
<sequence>MKAASVTSVVAVAAICFTSRDALDYSEAAESAIDAMNQFYYDEDQGRWSPDVAWWLSGFALQDILDFMHKTGSRKYLRQARHIIDLQKAVLPWWPQGEGNFRADSTDDMGWWALTLLGIHPPHVLQKRHIQPALHALHRLLANRIPDDKSYLSKALATWDWLHASGMLNPSHLFNDGLAKTNGGICYNNKLPTWTYNQGVILGALTELFQATKNHTYLTTATAIASAVLSSPSLSPSSILTEPCEWMDEGCNNDQEIFKGVFAKHLAALSAVLEGDPYREYLEGNAKSAMAKAKGEGGLFDLEWKGPFRNGSLWRQGSVVGLFVGLI</sequence>
<dbReference type="InterPro" id="IPR053169">
    <property type="entry name" value="MUG_Protein"/>
</dbReference>
<dbReference type="Proteomes" id="UP001175000">
    <property type="component" value="Unassembled WGS sequence"/>
</dbReference>
<dbReference type="GO" id="GO:0016787">
    <property type="term" value="F:hydrolase activity"/>
    <property type="evidence" value="ECO:0007669"/>
    <property type="project" value="UniProtKB-KW"/>
</dbReference>
<comment type="caution">
    <text evidence="1">The sequence shown here is derived from an EMBL/GenBank/DDBJ whole genome shotgun (WGS) entry which is preliminary data.</text>
</comment>
<keyword evidence="1" id="KW-0378">Hydrolase</keyword>
<dbReference type="InterPro" id="IPR005198">
    <property type="entry name" value="Glyco_hydro_76"/>
</dbReference>